<keyword evidence="3" id="KW-0812">Transmembrane</keyword>
<name>A0A2K0T2Y1_9HYPO</name>
<dbReference type="InterPro" id="IPR011701">
    <property type="entry name" value="MFS"/>
</dbReference>
<keyword evidence="3" id="KW-1133">Transmembrane helix</keyword>
<evidence type="ECO:0000256" key="1">
    <source>
        <dbReference type="ARBA" id="ARBA00004141"/>
    </source>
</evidence>
<dbReference type="CDD" id="cd17324">
    <property type="entry name" value="MFS_NepI_like"/>
    <property type="match status" value="1"/>
</dbReference>
<dbReference type="PANTHER" id="PTHR42910">
    <property type="entry name" value="TRANSPORTER SCO4007-RELATED"/>
    <property type="match status" value="1"/>
</dbReference>
<protein>
    <recommendedName>
        <fullName evidence="4">Major facilitator superfamily (MFS) profile domain-containing protein</fullName>
    </recommendedName>
</protein>
<evidence type="ECO:0000313" key="6">
    <source>
        <dbReference type="Proteomes" id="UP000236546"/>
    </source>
</evidence>
<feature type="compositionally biased region" description="Polar residues" evidence="2">
    <location>
        <begin position="446"/>
        <end position="455"/>
    </location>
</feature>
<feature type="transmembrane region" description="Helical" evidence="3">
    <location>
        <begin position="275"/>
        <end position="297"/>
    </location>
</feature>
<dbReference type="OrthoDB" id="2105912at2759"/>
<sequence>MAVIADENAGAAKPSRFSKLLWTPPWVRWNPERDFEMNWSLTCLFGFVAAFSVANLYYTHPILHVLAVDFNITEERASLIPTLLQTGYATGLLFIVPVGDLVLRRSMIIALVFVTSMIWLGCCLTQKFEVFLGLSYIVGLFTVTPQLMFPLTVRYAPPRHRATMTAIVMSGLVFGVLIARLFSGIVTQYAGWRVMYWVSFGLQLAIILLVFLFMPDFPVLRPDGSYPGVLLKMVQLPFQYPELTQSSIIAFLNMGMFTSFWTTLTFQLSGPTFHLSTLVIGLFALVGMSPVIISPLFSRYVMVHLHPTGSLIIAQLILITAACIGTFTGTFSLAGPIIWACIGDLGNNIATVSNRMLFAHVEPTAQNTVNSVYMVFTFCGQLFGTAVGNKLYAEGGWIHSGALSIGCVGGALLIVFLRGPHEKGWLGWSGGWEVRAKRLKQREAETTQISSATENPTDEEAAIQQEAAVTEKS</sequence>
<feature type="transmembrane region" description="Helical" evidence="3">
    <location>
        <begin position="108"/>
        <end position="128"/>
    </location>
</feature>
<comment type="subcellular location">
    <subcellularLocation>
        <location evidence="1">Membrane</location>
        <topology evidence="1">Multi-pass membrane protein</topology>
    </subcellularLocation>
</comment>
<organism evidence="5 6">
    <name type="scientific">Trichoderma gamsii</name>
    <dbReference type="NCBI Taxonomy" id="398673"/>
    <lineage>
        <taxon>Eukaryota</taxon>
        <taxon>Fungi</taxon>
        <taxon>Dikarya</taxon>
        <taxon>Ascomycota</taxon>
        <taxon>Pezizomycotina</taxon>
        <taxon>Sordariomycetes</taxon>
        <taxon>Hypocreomycetidae</taxon>
        <taxon>Hypocreales</taxon>
        <taxon>Hypocreaceae</taxon>
        <taxon>Trichoderma</taxon>
    </lineage>
</organism>
<evidence type="ECO:0000259" key="4">
    <source>
        <dbReference type="PROSITE" id="PS50850"/>
    </source>
</evidence>
<comment type="caution">
    <text evidence="5">The sequence shown here is derived from an EMBL/GenBank/DDBJ whole genome shotgun (WGS) entry which is preliminary data.</text>
</comment>
<reference evidence="5 6" key="1">
    <citation type="submission" date="2017-02" db="EMBL/GenBank/DDBJ databases">
        <title>Genomes of Trichoderma spp. with biocontrol activity.</title>
        <authorList>
            <person name="Gardiner D."/>
            <person name="Kazan K."/>
            <person name="Vos C."/>
            <person name="Harvey P."/>
        </authorList>
    </citation>
    <scope>NUCLEOTIDE SEQUENCE [LARGE SCALE GENOMIC DNA]</scope>
    <source>
        <strain evidence="5 6">A5MH</strain>
    </source>
</reference>
<feature type="transmembrane region" description="Helical" evidence="3">
    <location>
        <begin position="194"/>
        <end position="214"/>
    </location>
</feature>
<dbReference type="AlphaFoldDB" id="A0A2K0T2Y1"/>
<keyword evidence="3" id="KW-0472">Membrane</keyword>
<dbReference type="PANTHER" id="PTHR42910:SF1">
    <property type="entry name" value="MAJOR FACILITATOR SUPERFAMILY (MFS) PROFILE DOMAIN-CONTAINING PROTEIN"/>
    <property type="match status" value="1"/>
</dbReference>
<dbReference type="Proteomes" id="UP000236546">
    <property type="component" value="Unassembled WGS sequence"/>
</dbReference>
<feature type="transmembrane region" description="Helical" evidence="3">
    <location>
        <begin position="248"/>
        <end position="269"/>
    </location>
</feature>
<feature type="region of interest" description="Disordered" evidence="2">
    <location>
        <begin position="443"/>
        <end position="473"/>
    </location>
</feature>
<dbReference type="EMBL" id="MTYH01000074">
    <property type="protein sequence ID" value="PNP39871.1"/>
    <property type="molecule type" value="Genomic_DNA"/>
</dbReference>
<dbReference type="Gene3D" id="1.20.1250.20">
    <property type="entry name" value="MFS general substrate transporter like domains"/>
    <property type="match status" value="1"/>
</dbReference>
<dbReference type="InterPro" id="IPR020846">
    <property type="entry name" value="MFS_dom"/>
</dbReference>
<feature type="domain" description="Major facilitator superfamily (MFS) profile" evidence="4">
    <location>
        <begin position="38"/>
        <end position="423"/>
    </location>
</feature>
<gene>
    <name evidence="5" type="ORF">TGAMA5MH_08136</name>
</gene>
<dbReference type="SUPFAM" id="SSF103473">
    <property type="entry name" value="MFS general substrate transporter"/>
    <property type="match status" value="1"/>
</dbReference>
<evidence type="ECO:0000256" key="2">
    <source>
        <dbReference type="SAM" id="MobiDB-lite"/>
    </source>
</evidence>
<dbReference type="GO" id="GO:0016020">
    <property type="term" value="C:membrane"/>
    <property type="evidence" value="ECO:0007669"/>
    <property type="project" value="UniProtKB-SubCell"/>
</dbReference>
<feature type="transmembrane region" description="Helical" evidence="3">
    <location>
        <begin position="309"/>
        <end position="327"/>
    </location>
</feature>
<feature type="transmembrane region" description="Helical" evidence="3">
    <location>
        <begin position="397"/>
        <end position="417"/>
    </location>
</feature>
<accession>A0A2K0T2Y1</accession>
<dbReference type="InterPro" id="IPR036259">
    <property type="entry name" value="MFS_trans_sf"/>
</dbReference>
<feature type="transmembrane region" description="Helical" evidence="3">
    <location>
        <begin position="165"/>
        <end position="182"/>
    </location>
</feature>
<dbReference type="GO" id="GO:0022857">
    <property type="term" value="F:transmembrane transporter activity"/>
    <property type="evidence" value="ECO:0007669"/>
    <property type="project" value="InterPro"/>
</dbReference>
<feature type="transmembrane region" description="Helical" evidence="3">
    <location>
        <begin position="134"/>
        <end position="153"/>
    </location>
</feature>
<dbReference type="Pfam" id="PF07690">
    <property type="entry name" value="MFS_1"/>
    <property type="match status" value="1"/>
</dbReference>
<dbReference type="PROSITE" id="PS50850">
    <property type="entry name" value="MFS"/>
    <property type="match status" value="1"/>
</dbReference>
<proteinExistence type="predicted"/>
<feature type="transmembrane region" description="Helical" evidence="3">
    <location>
        <begin position="38"/>
        <end position="58"/>
    </location>
</feature>
<evidence type="ECO:0000313" key="5">
    <source>
        <dbReference type="EMBL" id="PNP39871.1"/>
    </source>
</evidence>
<evidence type="ECO:0000256" key="3">
    <source>
        <dbReference type="SAM" id="Phobius"/>
    </source>
</evidence>